<dbReference type="Pfam" id="PF02872">
    <property type="entry name" value="5_nucleotid_C"/>
    <property type="match status" value="1"/>
</dbReference>
<name>A0A4Q8QF35_9FLAO</name>
<comment type="caution">
    <text evidence="2">The sequence shown here is derived from an EMBL/GenBank/DDBJ whole genome shotgun (WGS) entry which is preliminary data.</text>
</comment>
<dbReference type="OrthoDB" id="4762412at2"/>
<dbReference type="InterPro" id="IPR008334">
    <property type="entry name" value="5'-Nucleotdase_C"/>
</dbReference>
<evidence type="ECO:0000313" key="3">
    <source>
        <dbReference type="Proteomes" id="UP000291981"/>
    </source>
</evidence>
<dbReference type="RefSeq" id="WP_130610280.1">
    <property type="nucleotide sequence ID" value="NZ_SGIU01000001.1"/>
</dbReference>
<proteinExistence type="predicted"/>
<evidence type="ECO:0000313" key="2">
    <source>
        <dbReference type="EMBL" id="TAI49071.1"/>
    </source>
</evidence>
<accession>A0A4Q8QF35</accession>
<reference evidence="2 3" key="1">
    <citation type="submission" date="2019-02" db="EMBL/GenBank/DDBJ databases">
        <title>Draft genome sequence of Muricauda sp. 176CP4-71.</title>
        <authorList>
            <person name="Park J.-S."/>
        </authorList>
    </citation>
    <scope>NUCLEOTIDE SEQUENCE [LARGE SCALE GENOMIC DNA]</scope>
    <source>
        <strain evidence="2 3">176CP4-71</strain>
    </source>
</reference>
<sequence>MTNSKIKHFVVIITLCFSFACKQEKGQLIEIEGKQIPVDSSLSGIDSLTAFIAPYKKRVDEVLDSTLAHAPRSLDLNDGERNTSMGNFLADLIFEETAPLFKTKTGKELDFVIMNHGGVRAILSAGPVTARNAYEIMPFENYISVVELDGTAVRNLVLYLAGARRAHPIAGMQIVMDQDGGLESITIGDSPFDESRSYFVATSDYLVAGGSEIGFFPNVESTTDTGYLLRNAIIDHFRKKDTLTGQVDDRFIMKDQ</sequence>
<keyword evidence="3" id="KW-1185">Reference proteome</keyword>
<organism evidence="2 3">
    <name type="scientific">Flagellimonas allohymeniacidonis</name>
    <dbReference type="NCBI Taxonomy" id="2517819"/>
    <lineage>
        <taxon>Bacteria</taxon>
        <taxon>Pseudomonadati</taxon>
        <taxon>Bacteroidota</taxon>
        <taxon>Flavobacteriia</taxon>
        <taxon>Flavobacteriales</taxon>
        <taxon>Flavobacteriaceae</taxon>
        <taxon>Flagellimonas</taxon>
    </lineage>
</organism>
<dbReference type="InterPro" id="IPR036907">
    <property type="entry name" value="5'-Nucleotdase_C_sf"/>
</dbReference>
<dbReference type="InterPro" id="IPR006179">
    <property type="entry name" value="5_nucleotidase/apyrase"/>
</dbReference>
<dbReference type="PRINTS" id="PR01607">
    <property type="entry name" value="APYRASEFAMLY"/>
</dbReference>
<feature type="domain" description="5'-Nucleotidase C-terminal" evidence="1">
    <location>
        <begin position="75"/>
        <end position="213"/>
    </location>
</feature>
<evidence type="ECO:0000259" key="1">
    <source>
        <dbReference type="Pfam" id="PF02872"/>
    </source>
</evidence>
<dbReference type="PANTHER" id="PTHR11575">
    <property type="entry name" value="5'-NUCLEOTIDASE-RELATED"/>
    <property type="match status" value="1"/>
</dbReference>
<dbReference type="Gene3D" id="3.90.780.10">
    <property type="entry name" value="5'-Nucleotidase, C-terminal domain"/>
    <property type="match status" value="1"/>
</dbReference>
<protein>
    <recommendedName>
        <fullName evidence="1">5'-Nucleotidase C-terminal domain-containing protein</fullName>
    </recommendedName>
</protein>
<dbReference type="AlphaFoldDB" id="A0A4Q8QF35"/>
<dbReference type="PROSITE" id="PS51257">
    <property type="entry name" value="PROKAR_LIPOPROTEIN"/>
    <property type="match status" value="1"/>
</dbReference>
<dbReference type="SUPFAM" id="SSF55816">
    <property type="entry name" value="5'-nucleotidase (syn. UDP-sugar hydrolase), C-terminal domain"/>
    <property type="match status" value="1"/>
</dbReference>
<dbReference type="EMBL" id="SGIU01000001">
    <property type="protein sequence ID" value="TAI49071.1"/>
    <property type="molecule type" value="Genomic_DNA"/>
</dbReference>
<dbReference type="PANTHER" id="PTHR11575:SF24">
    <property type="entry name" value="5'-NUCLEOTIDASE"/>
    <property type="match status" value="1"/>
</dbReference>
<dbReference type="Proteomes" id="UP000291981">
    <property type="component" value="Unassembled WGS sequence"/>
</dbReference>
<dbReference type="GO" id="GO:0016787">
    <property type="term" value="F:hydrolase activity"/>
    <property type="evidence" value="ECO:0007669"/>
    <property type="project" value="InterPro"/>
</dbReference>
<dbReference type="GO" id="GO:0009166">
    <property type="term" value="P:nucleotide catabolic process"/>
    <property type="evidence" value="ECO:0007669"/>
    <property type="project" value="InterPro"/>
</dbReference>
<gene>
    <name evidence="2" type="ORF">EW142_04565</name>
</gene>